<evidence type="ECO:0000313" key="2">
    <source>
        <dbReference type="Proteomes" id="UP000805193"/>
    </source>
</evidence>
<reference evidence="1 2" key="1">
    <citation type="journal article" date="2020" name="Cell">
        <title>Large-Scale Comparative Analyses of Tick Genomes Elucidate Their Genetic Diversity and Vector Capacities.</title>
        <authorList>
            <consortium name="Tick Genome and Microbiome Consortium (TIGMIC)"/>
            <person name="Jia N."/>
            <person name="Wang J."/>
            <person name="Shi W."/>
            <person name="Du L."/>
            <person name="Sun Y."/>
            <person name="Zhan W."/>
            <person name="Jiang J.F."/>
            <person name="Wang Q."/>
            <person name="Zhang B."/>
            <person name="Ji P."/>
            <person name="Bell-Sakyi L."/>
            <person name="Cui X.M."/>
            <person name="Yuan T.T."/>
            <person name="Jiang B.G."/>
            <person name="Yang W.F."/>
            <person name="Lam T.T."/>
            <person name="Chang Q.C."/>
            <person name="Ding S.J."/>
            <person name="Wang X.J."/>
            <person name="Zhu J.G."/>
            <person name="Ruan X.D."/>
            <person name="Zhao L."/>
            <person name="Wei J.T."/>
            <person name="Ye R.Z."/>
            <person name="Que T.C."/>
            <person name="Du C.H."/>
            <person name="Zhou Y.H."/>
            <person name="Cheng J.X."/>
            <person name="Dai P.F."/>
            <person name="Guo W.B."/>
            <person name="Han X.H."/>
            <person name="Huang E.J."/>
            <person name="Li L.F."/>
            <person name="Wei W."/>
            <person name="Gao Y.C."/>
            <person name="Liu J.Z."/>
            <person name="Shao H.Z."/>
            <person name="Wang X."/>
            <person name="Wang C.C."/>
            <person name="Yang T.C."/>
            <person name="Huo Q.B."/>
            <person name="Li W."/>
            <person name="Chen H.Y."/>
            <person name="Chen S.E."/>
            <person name="Zhou L.G."/>
            <person name="Ni X.B."/>
            <person name="Tian J.H."/>
            <person name="Sheng Y."/>
            <person name="Liu T."/>
            <person name="Pan Y.S."/>
            <person name="Xia L.Y."/>
            <person name="Li J."/>
            <person name="Zhao F."/>
            <person name="Cao W.C."/>
        </authorList>
    </citation>
    <scope>NUCLEOTIDE SEQUENCE [LARGE SCALE GENOMIC DNA]</scope>
    <source>
        <strain evidence="1">Iper-2018</strain>
    </source>
</reference>
<keyword evidence="2" id="KW-1185">Reference proteome</keyword>
<protein>
    <submittedName>
        <fullName evidence="1">Uncharacterized protein</fullName>
    </submittedName>
</protein>
<dbReference type="Proteomes" id="UP000805193">
    <property type="component" value="Unassembled WGS sequence"/>
</dbReference>
<evidence type="ECO:0000313" key="1">
    <source>
        <dbReference type="EMBL" id="KAG0440913.1"/>
    </source>
</evidence>
<proteinExistence type="predicted"/>
<comment type="caution">
    <text evidence="1">The sequence shown here is derived from an EMBL/GenBank/DDBJ whole genome shotgun (WGS) entry which is preliminary data.</text>
</comment>
<sequence length="516" mass="58372">MGRSGPAQDPDRCARAVVWVCLRVSRSERQRQEEDHIDQANGNRNGRGTLQQSLRLERSQVLPTISAGEMDGHGGKKERKKEERDQGLGVRDCAETKRQIFPWMVRPGGSETSTDRGDIEEKMISNAVETRRGFSETTRSAILYGYTRDIQQVLGRHASSIDVRDARWTLSRRSKHSMDIRAISGGYSDDSIDLGLTHDVRPDTQLSPTALFDTFRSIYIPPPSSHPVGPPLYTGNPKPQLDAPITFAELQAAVQALKRNTTPRHDDITSTLLRHPNQKVLEHLIQLFNQHWLNHTLPSTWKRSNITLIPKPGKTPSIHNLRPISLTSRLGKLLEHVLQNRVNAHLEHTQTYPRNMIGFRPNLSTQDALIQYHHDFHQHPPQRDHTSILSLDLQKAFDNISHHSILQAISSENLGLHFYHYIYTFLAQRTATIRLGHVQSDSFQMPDRGTPQGAVLSPMLFNLTPIPLARTLLTSPTLRSTLYADDIALWVHSGSDQHIEATLQHGLNRALHQIEL</sequence>
<accession>A0AC60QSY6</accession>
<dbReference type="EMBL" id="JABSTQ010004826">
    <property type="protein sequence ID" value="KAG0440913.1"/>
    <property type="molecule type" value="Genomic_DNA"/>
</dbReference>
<organism evidence="1 2">
    <name type="scientific">Ixodes persulcatus</name>
    <name type="common">Taiga tick</name>
    <dbReference type="NCBI Taxonomy" id="34615"/>
    <lineage>
        <taxon>Eukaryota</taxon>
        <taxon>Metazoa</taxon>
        <taxon>Ecdysozoa</taxon>
        <taxon>Arthropoda</taxon>
        <taxon>Chelicerata</taxon>
        <taxon>Arachnida</taxon>
        <taxon>Acari</taxon>
        <taxon>Parasitiformes</taxon>
        <taxon>Ixodida</taxon>
        <taxon>Ixodoidea</taxon>
        <taxon>Ixodidae</taxon>
        <taxon>Ixodinae</taxon>
        <taxon>Ixodes</taxon>
    </lineage>
</organism>
<gene>
    <name evidence="1" type="ORF">HPB47_016110</name>
</gene>
<name>A0AC60QSY6_IXOPE</name>